<comment type="caution">
    <text evidence="1">The sequence shown here is derived from an EMBL/GenBank/DDBJ whole genome shotgun (WGS) entry which is preliminary data.</text>
</comment>
<keyword evidence="2" id="KW-1185">Reference proteome</keyword>
<dbReference type="Proteomes" id="UP000824533">
    <property type="component" value="Linkage Group LG27"/>
</dbReference>
<reference evidence="1 2" key="1">
    <citation type="journal article" date="2021" name="Front. Genet.">
        <title>Chromosome-Level Genome Assembly Reveals Significant Gene Expansion in the Toll and IMD Signaling Pathways of Dendrolimus kikuchii.</title>
        <authorList>
            <person name="Zhou J."/>
            <person name="Wu P."/>
            <person name="Xiong Z."/>
            <person name="Liu N."/>
            <person name="Zhao N."/>
            <person name="Ji M."/>
            <person name="Qiu Y."/>
            <person name="Yang B."/>
        </authorList>
    </citation>
    <scope>NUCLEOTIDE SEQUENCE [LARGE SCALE GENOMIC DNA]</scope>
    <source>
        <strain evidence="1">Ann1</strain>
    </source>
</reference>
<dbReference type="EMBL" id="CM034413">
    <property type="protein sequence ID" value="KAJ0170406.1"/>
    <property type="molecule type" value="Genomic_DNA"/>
</dbReference>
<sequence length="1371" mass="153996">MFGLASTIGVLSSFDHHGQDWKTYKSRLEQWFIANNLDEESDKAGVKRKAVLLSALSESTYQLASNLVLPDDLVTQNYSSIVGKLTEHFTTRRCGFAERHKFYEAIQLNGETHSQWAARLRGLAAHCGFKNIEDALLDKFVMGMLPGPEKEKLFVQEIGELTLGKAVNLAEEVRCARTAAAAGSASTADGVYKMDRGSSVGVGRKVPPVGNKCSVCGYKNHTAKECRFSNYKCKKCNRKGHLRKMCPGNPRVRYLEEGNGDDEGDDGKFLHNISCPDGEPLVESVCLGGRNLKCEIDSGSPVSVISEKTYKNNFSNVPLSPPSKRLSSYDGANMSVLGTITVTVKYLSRTAPLCIYVIKDGGPPLLGRDFMRVFKLQLISTLAYCKSNEEVLSELIKLYPKLFSNQLGCFNKYEIDLPLKSDAKPVFMKSRPVPYALKEKINAELHRLESLGILVPVKHSDYASPIVPVLKSDGSVRICADYSQTINKQLFVEKYPLPSVQDLFTKLHHGIQYSKLDLSMAYNQFKIKVSSQKLTCINTPRGLFNYTRLVFGLSSAPAIFQRAIESIVGDMEGVFCFLDDLILTDVSKDGHEQKLNEVLRRLQEAGLTLHKDKCAFFQDQVTYLGYVIDKNGIRKNPDKVSAILEAPIPKNVQELQSFLGLINYYRNFIANASSILSPLHFLLQKGVKWNWNYEQDKAFETIKNQMASDQVLAHFNSQAKVILTVDASPVGLGAILSQVDSDGVERPVSYASRSLTPAERKYAQIQKEATAIIFGVRKFHQFLYGRSDPFILRTDHKPLTAIFKPGRGIPEITANRLQRYAIFLSAYNYVIEYVNSAANTADFLSRAIPVHKSVGGGASDHDAAAYVNFVVEGCLPVTLQDVNLETARDPTLKKVSDFVLKGWPRKISDPTLKPFHLCKNEIALENGVLMRGYKVIIPHALRKKVLEELHSSHFGVVKMKSEARSRFWFPGIDAELEKLVGACAVCVQLKPAPPRTHLAPWPYPPYAFHRIHIDFFGPINNKTYLIVVDAFSKWVECYDMKGNLTAKAVIAKLCDFMSRYGMPEIMVSDNGTSFASKEMSEFCKLNYIKQLFSPVYHPASNGQAESFVKIIKKGIKSILLSERKANDLHMHLCKFLFDYRNSKNSTTETSPAQLIFGHNLRSRLDLIVPHNSPSSSELSSRVDRKQSLQAEYYGGVNNKHFLVDDLVWVKEYVNKNKHSWSKGRIVRRTGKVTYEVQLINQDKVVQRHRNQLYIFKGERSPQEHRSPVIEWEKEASKAAVVEAGDRSTVEEAEVEVIQNESRVPQSTASPERRVSTSSPRSPEQRPPRVDEPVAEPSSAQPTTLDLRPVESGISRERSRRDRPPVDYRKYF</sequence>
<proteinExistence type="predicted"/>
<gene>
    <name evidence="1" type="ORF">K1T71_013777</name>
</gene>
<accession>A0ACC1CFZ5</accession>
<protein>
    <submittedName>
        <fullName evidence="1">Uncharacterized protein</fullName>
    </submittedName>
</protein>
<name>A0ACC1CFZ5_9NEOP</name>
<evidence type="ECO:0000313" key="2">
    <source>
        <dbReference type="Proteomes" id="UP000824533"/>
    </source>
</evidence>
<organism evidence="1 2">
    <name type="scientific">Dendrolimus kikuchii</name>
    <dbReference type="NCBI Taxonomy" id="765133"/>
    <lineage>
        <taxon>Eukaryota</taxon>
        <taxon>Metazoa</taxon>
        <taxon>Ecdysozoa</taxon>
        <taxon>Arthropoda</taxon>
        <taxon>Hexapoda</taxon>
        <taxon>Insecta</taxon>
        <taxon>Pterygota</taxon>
        <taxon>Neoptera</taxon>
        <taxon>Endopterygota</taxon>
        <taxon>Lepidoptera</taxon>
        <taxon>Glossata</taxon>
        <taxon>Ditrysia</taxon>
        <taxon>Bombycoidea</taxon>
        <taxon>Lasiocampidae</taxon>
        <taxon>Dendrolimus</taxon>
    </lineage>
</organism>
<evidence type="ECO:0000313" key="1">
    <source>
        <dbReference type="EMBL" id="KAJ0170406.1"/>
    </source>
</evidence>